<dbReference type="SUPFAM" id="SSF46785">
    <property type="entry name" value="Winged helix' DNA-binding domain"/>
    <property type="match status" value="1"/>
</dbReference>
<accession>A0A6N2WG17</accession>
<keyword evidence="3" id="KW-0238">DNA-binding</keyword>
<dbReference type="InterPro" id="IPR036388">
    <property type="entry name" value="WH-like_DNA-bd_sf"/>
</dbReference>
<proteinExistence type="inferred from homology"/>
<dbReference type="InterPro" id="IPR036390">
    <property type="entry name" value="WH_DNA-bd_sf"/>
</dbReference>
<dbReference type="Pfam" id="PF03466">
    <property type="entry name" value="LysR_substrate"/>
    <property type="match status" value="1"/>
</dbReference>
<dbReference type="PANTHER" id="PTHR30346">
    <property type="entry name" value="TRANSCRIPTIONAL DUAL REGULATOR HCAR-RELATED"/>
    <property type="match status" value="1"/>
</dbReference>
<keyword evidence="4" id="KW-0804">Transcription</keyword>
<reference evidence="6" key="1">
    <citation type="submission" date="2019-11" db="EMBL/GenBank/DDBJ databases">
        <authorList>
            <person name="Feng L."/>
        </authorList>
    </citation>
    <scope>NUCLEOTIDE SEQUENCE</scope>
    <source>
        <strain evidence="6">CbolteaeLFYP116</strain>
    </source>
</reference>
<dbReference type="Pfam" id="PF00126">
    <property type="entry name" value="HTH_1"/>
    <property type="match status" value="1"/>
</dbReference>
<dbReference type="EMBL" id="CACRTF010000016">
    <property type="protein sequence ID" value="VYT40797.1"/>
    <property type="molecule type" value="Genomic_DNA"/>
</dbReference>
<dbReference type="FunFam" id="1.10.10.10:FF:000001">
    <property type="entry name" value="LysR family transcriptional regulator"/>
    <property type="match status" value="1"/>
</dbReference>
<dbReference type="GeneID" id="23111100"/>
<dbReference type="SUPFAM" id="SSF53850">
    <property type="entry name" value="Periplasmic binding protein-like II"/>
    <property type="match status" value="1"/>
</dbReference>
<evidence type="ECO:0000256" key="1">
    <source>
        <dbReference type="ARBA" id="ARBA00009437"/>
    </source>
</evidence>
<dbReference type="Gene3D" id="3.40.190.290">
    <property type="match status" value="1"/>
</dbReference>
<sequence>MNLKQIEYITVIAEEKNISRAAKRLKVTQSTLSQGLSNEEHSLGVILFNRSQKGLELTEAGKCYLKAAKEILQIRDKLHHDIRLFSPCAGKHYIIGISSQTGFDLFSSRYHQFKEMYPEVSVKAIEGNAGELLGGLNMNQYAMILTAVDSFETVRLPHQSLCKEEILLAAPGDFKKKILSKHGNLNMEFIKNENFILANPGTTMRMTTERLFTSLGYHPTVVCETGHILALVKMVSKGIGFAILPETLKIEMENVRWISFYPKIYRSQMAVYQEKYAGDEVLMNLIKLLQE</sequence>
<dbReference type="GO" id="GO:0032993">
    <property type="term" value="C:protein-DNA complex"/>
    <property type="evidence" value="ECO:0007669"/>
    <property type="project" value="TreeGrafter"/>
</dbReference>
<dbReference type="Gene3D" id="1.10.10.10">
    <property type="entry name" value="Winged helix-like DNA-binding domain superfamily/Winged helix DNA-binding domain"/>
    <property type="match status" value="1"/>
</dbReference>
<keyword evidence="2" id="KW-0805">Transcription regulation</keyword>
<name>A0A6N2WG17_9FIRM</name>
<organism evidence="6">
    <name type="scientific">Enterocloster bolteae</name>
    <dbReference type="NCBI Taxonomy" id="208479"/>
    <lineage>
        <taxon>Bacteria</taxon>
        <taxon>Bacillati</taxon>
        <taxon>Bacillota</taxon>
        <taxon>Clostridia</taxon>
        <taxon>Lachnospirales</taxon>
        <taxon>Lachnospiraceae</taxon>
        <taxon>Enterocloster</taxon>
    </lineage>
</organism>
<protein>
    <submittedName>
        <fullName evidence="6">HTH-type transcriptional regulator GltC</fullName>
    </submittedName>
</protein>
<feature type="domain" description="HTH lysR-type" evidence="5">
    <location>
        <begin position="1"/>
        <end position="58"/>
    </location>
</feature>
<evidence type="ECO:0000256" key="2">
    <source>
        <dbReference type="ARBA" id="ARBA00023015"/>
    </source>
</evidence>
<dbReference type="CDD" id="cd05466">
    <property type="entry name" value="PBP2_LTTR_substrate"/>
    <property type="match status" value="1"/>
</dbReference>
<evidence type="ECO:0000259" key="5">
    <source>
        <dbReference type="PROSITE" id="PS50931"/>
    </source>
</evidence>
<dbReference type="AlphaFoldDB" id="A0A6N2WG17"/>
<dbReference type="InterPro" id="IPR005119">
    <property type="entry name" value="LysR_subst-bd"/>
</dbReference>
<comment type="similarity">
    <text evidence="1">Belongs to the LysR transcriptional regulatory family.</text>
</comment>
<evidence type="ECO:0000256" key="4">
    <source>
        <dbReference type="ARBA" id="ARBA00023163"/>
    </source>
</evidence>
<dbReference type="RefSeq" id="WP_002573681.1">
    <property type="nucleotide sequence ID" value="NZ_BAABXO010000001.1"/>
</dbReference>
<dbReference type="InterPro" id="IPR000847">
    <property type="entry name" value="LysR_HTH_N"/>
</dbReference>
<dbReference type="PANTHER" id="PTHR30346:SF28">
    <property type="entry name" value="HTH-TYPE TRANSCRIPTIONAL REGULATOR CYNR"/>
    <property type="match status" value="1"/>
</dbReference>
<dbReference type="GO" id="GO:0003677">
    <property type="term" value="F:DNA binding"/>
    <property type="evidence" value="ECO:0007669"/>
    <property type="project" value="UniProtKB-KW"/>
</dbReference>
<evidence type="ECO:0000313" key="6">
    <source>
        <dbReference type="EMBL" id="VYT40797.1"/>
    </source>
</evidence>
<dbReference type="GO" id="GO:0003700">
    <property type="term" value="F:DNA-binding transcription factor activity"/>
    <property type="evidence" value="ECO:0007669"/>
    <property type="project" value="InterPro"/>
</dbReference>
<evidence type="ECO:0000256" key="3">
    <source>
        <dbReference type="ARBA" id="ARBA00023125"/>
    </source>
</evidence>
<dbReference type="PROSITE" id="PS50931">
    <property type="entry name" value="HTH_LYSR"/>
    <property type="match status" value="1"/>
</dbReference>
<gene>
    <name evidence="6" type="primary">gltC_3</name>
    <name evidence="6" type="ORF">CBLFYP116_03533</name>
</gene>